<dbReference type="EMBL" id="UINC01053688">
    <property type="protein sequence ID" value="SVB70508.1"/>
    <property type="molecule type" value="Genomic_DNA"/>
</dbReference>
<evidence type="ECO:0000313" key="2">
    <source>
        <dbReference type="EMBL" id="SVB70508.1"/>
    </source>
</evidence>
<proteinExistence type="predicted"/>
<organism evidence="2">
    <name type="scientific">marine metagenome</name>
    <dbReference type="NCBI Taxonomy" id="408172"/>
    <lineage>
        <taxon>unclassified sequences</taxon>
        <taxon>metagenomes</taxon>
        <taxon>ecological metagenomes</taxon>
    </lineage>
</organism>
<evidence type="ECO:0000256" key="1">
    <source>
        <dbReference type="SAM" id="Phobius"/>
    </source>
</evidence>
<gene>
    <name evidence="2" type="ORF">METZ01_LOCUS223362</name>
</gene>
<protein>
    <submittedName>
        <fullName evidence="2">Uncharacterized protein</fullName>
    </submittedName>
</protein>
<dbReference type="AlphaFoldDB" id="A0A382G5I2"/>
<keyword evidence="1" id="KW-0472">Membrane</keyword>
<keyword evidence="1" id="KW-0812">Transmembrane</keyword>
<feature type="transmembrane region" description="Helical" evidence="1">
    <location>
        <begin position="15"/>
        <end position="34"/>
    </location>
</feature>
<accession>A0A382G5I2</accession>
<keyword evidence="1" id="KW-1133">Transmembrane helix</keyword>
<reference evidence="2" key="1">
    <citation type="submission" date="2018-05" db="EMBL/GenBank/DDBJ databases">
        <authorList>
            <person name="Lanie J.A."/>
            <person name="Ng W.-L."/>
            <person name="Kazmierczak K.M."/>
            <person name="Andrzejewski T.M."/>
            <person name="Davidsen T.M."/>
            <person name="Wayne K.J."/>
            <person name="Tettelin H."/>
            <person name="Glass J.I."/>
            <person name="Rusch D."/>
            <person name="Podicherti R."/>
            <person name="Tsui H.-C.T."/>
            <person name="Winkler M.E."/>
        </authorList>
    </citation>
    <scope>NUCLEOTIDE SEQUENCE</scope>
</reference>
<sequence length="35" mass="3787">MKLHELMFTVGNAEWIDLIEALGIVGAGILIISAF</sequence>
<feature type="non-terminal residue" evidence="2">
    <location>
        <position position="35"/>
    </location>
</feature>
<name>A0A382G5I2_9ZZZZ</name>